<feature type="compositionally biased region" description="Low complexity" evidence="1">
    <location>
        <begin position="116"/>
        <end position="127"/>
    </location>
</feature>
<gene>
    <name evidence="2" type="ORF">N0F65_012260</name>
</gene>
<feature type="region of interest" description="Disordered" evidence="1">
    <location>
        <begin position="48"/>
        <end position="68"/>
    </location>
</feature>
<reference evidence="2" key="2">
    <citation type="journal article" date="2023" name="Microbiol Resour">
        <title>Decontamination and Annotation of the Draft Genome Sequence of the Oomycete Lagenidium giganteum ARSEF 373.</title>
        <authorList>
            <person name="Morgan W.R."/>
            <person name="Tartar A."/>
        </authorList>
    </citation>
    <scope>NUCLEOTIDE SEQUENCE</scope>
    <source>
        <strain evidence="2">ARSEF 373</strain>
    </source>
</reference>
<evidence type="ECO:0000313" key="2">
    <source>
        <dbReference type="EMBL" id="DBA04677.1"/>
    </source>
</evidence>
<dbReference type="AlphaFoldDB" id="A0AAV2ZIH0"/>
<feature type="compositionally biased region" description="Basic and acidic residues" evidence="1">
    <location>
        <begin position="128"/>
        <end position="138"/>
    </location>
</feature>
<feature type="region of interest" description="Disordered" evidence="1">
    <location>
        <begin position="113"/>
        <end position="138"/>
    </location>
</feature>
<proteinExistence type="predicted"/>
<keyword evidence="3" id="KW-1185">Reference proteome</keyword>
<reference evidence="2" key="1">
    <citation type="submission" date="2022-11" db="EMBL/GenBank/DDBJ databases">
        <authorList>
            <person name="Morgan W.R."/>
            <person name="Tartar A."/>
        </authorList>
    </citation>
    <scope>NUCLEOTIDE SEQUENCE</scope>
    <source>
        <strain evidence="2">ARSEF 373</strain>
    </source>
</reference>
<comment type="caution">
    <text evidence="2">The sequence shown here is derived from an EMBL/GenBank/DDBJ whole genome shotgun (WGS) entry which is preliminary data.</text>
</comment>
<protein>
    <submittedName>
        <fullName evidence="2">Uncharacterized protein</fullName>
    </submittedName>
</protein>
<sequence>MKMSFVTLVMSMDTTAVSITVYEGLDYHRCLQVKNEIEDKVTKYIQSASGGSYQDGNVEARRSRCRPDRDEKQRFFLAEQSVSELEKQRPDAHFMVDSPFTLLTTSELPYVGTTNSSSSDGKSGLLSHHPDTNAETDSRRLRQSLGDAIQNGNVHASSLFDQVD</sequence>
<feature type="compositionally biased region" description="Basic and acidic residues" evidence="1">
    <location>
        <begin position="58"/>
        <end position="68"/>
    </location>
</feature>
<dbReference type="EMBL" id="DAKRPA010000006">
    <property type="protein sequence ID" value="DBA04677.1"/>
    <property type="molecule type" value="Genomic_DNA"/>
</dbReference>
<dbReference type="Proteomes" id="UP001146120">
    <property type="component" value="Unassembled WGS sequence"/>
</dbReference>
<name>A0AAV2ZIH0_9STRA</name>
<evidence type="ECO:0000256" key="1">
    <source>
        <dbReference type="SAM" id="MobiDB-lite"/>
    </source>
</evidence>
<evidence type="ECO:0000313" key="3">
    <source>
        <dbReference type="Proteomes" id="UP001146120"/>
    </source>
</evidence>
<accession>A0AAV2ZIH0</accession>
<organism evidence="2 3">
    <name type="scientific">Lagenidium giganteum</name>
    <dbReference type="NCBI Taxonomy" id="4803"/>
    <lineage>
        <taxon>Eukaryota</taxon>
        <taxon>Sar</taxon>
        <taxon>Stramenopiles</taxon>
        <taxon>Oomycota</taxon>
        <taxon>Peronosporomycetes</taxon>
        <taxon>Pythiales</taxon>
        <taxon>Pythiaceae</taxon>
    </lineage>
</organism>